<dbReference type="InterPro" id="IPR008152">
    <property type="entry name" value="Clathrin_a/b/g-adaptin_app_Ig"/>
</dbReference>
<dbReference type="SMART" id="SM00809">
    <property type="entry name" value="Alpha_adaptinC2"/>
    <property type="match status" value="1"/>
</dbReference>
<dbReference type="GO" id="GO:0016192">
    <property type="term" value="P:vesicle-mediated transport"/>
    <property type="evidence" value="ECO:0007669"/>
    <property type="project" value="InterPro"/>
</dbReference>
<organism evidence="9 10">
    <name type="scientific">Triparma retinervis</name>
    <dbReference type="NCBI Taxonomy" id="2557542"/>
    <lineage>
        <taxon>Eukaryota</taxon>
        <taxon>Sar</taxon>
        <taxon>Stramenopiles</taxon>
        <taxon>Ochrophyta</taxon>
        <taxon>Bolidophyceae</taxon>
        <taxon>Parmales</taxon>
        <taxon>Triparmaceae</taxon>
        <taxon>Triparma</taxon>
    </lineage>
</organism>
<evidence type="ECO:0000256" key="2">
    <source>
        <dbReference type="ARBA" id="ARBA00004555"/>
    </source>
</evidence>
<gene>
    <name evidence="9" type="ORF">TrRE_jg371</name>
</gene>
<feature type="non-terminal residue" evidence="9">
    <location>
        <position position="1"/>
    </location>
</feature>
<feature type="compositionally biased region" description="Pro residues" evidence="7">
    <location>
        <begin position="46"/>
        <end position="61"/>
    </location>
</feature>
<protein>
    <recommendedName>
        <fullName evidence="8">GAE domain-containing protein</fullName>
    </recommendedName>
</protein>
<evidence type="ECO:0000256" key="6">
    <source>
        <dbReference type="ARBA" id="ARBA00023136"/>
    </source>
</evidence>
<dbReference type="EMBL" id="BRXZ01001184">
    <property type="protein sequence ID" value="GMH64709.1"/>
    <property type="molecule type" value="Genomic_DNA"/>
</dbReference>
<dbReference type="GO" id="GO:0005794">
    <property type="term" value="C:Golgi apparatus"/>
    <property type="evidence" value="ECO:0007669"/>
    <property type="project" value="UniProtKB-SubCell"/>
</dbReference>
<keyword evidence="3" id="KW-0813">Transport</keyword>
<sequence length="253" mass="25914">QNGVQNQHQQGSSAQQAHQQGSQQGRQAADTHNSDMDLLSDIFSAPPIPPNPNMGGPPAPPVVGGDILDMFGGGGAPNSQPLVPPTSQVPQPAPTTAGQAGNLPSDATDMFAPRPAAANSQGAAVGAFGKNGQPGADVITAYSKDCLTVDFVCTEDAGGTAVVTAVFKNSGTADMTGLNFQVAVPKYIQMSIMPPSSTTVPTGGGGKEVTQVIRAKNGMRGEKKMMMKLKISYTINGNKITDMATANNFPTGY</sequence>
<dbReference type="OrthoDB" id="28053at2759"/>
<feature type="compositionally biased region" description="Polar residues" evidence="7">
    <location>
        <begin position="77"/>
        <end position="99"/>
    </location>
</feature>
<comment type="subcellular location">
    <subcellularLocation>
        <location evidence="1">Endomembrane system</location>
    </subcellularLocation>
    <subcellularLocation>
        <location evidence="2">Golgi apparatus</location>
    </subcellularLocation>
</comment>
<evidence type="ECO:0000256" key="4">
    <source>
        <dbReference type="ARBA" id="ARBA00022927"/>
    </source>
</evidence>
<dbReference type="Pfam" id="PF02883">
    <property type="entry name" value="Alpha_adaptinC2"/>
    <property type="match status" value="1"/>
</dbReference>
<feature type="compositionally biased region" description="Low complexity" evidence="7">
    <location>
        <begin position="1"/>
        <end position="28"/>
    </location>
</feature>
<dbReference type="GO" id="GO:0006886">
    <property type="term" value="P:intracellular protein transport"/>
    <property type="evidence" value="ECO:0007669"/>
    <property type="project" value="InterPro"/>
</dbReference>
<evidence type="ECO:0000256" key="7">
    <source>
        <dbReference type="SAM" id="MobiDB-lite"/>
    </source>
</evidence>
<evidence type="ECO:0000313" key="9">
    <source>
        <dbReference type="EMBL" id="GMH64709.1"/>
    </source>
</evidence>
<feature type="domain" description="GAE" evidence="8">
    <location>
        <begin position="134"/>
        <end position="250"/>
    </location>
</feature>
<dbReference type="InterPro" id="IPR013041">
    <property type="entry name" value="Clathrin_app_Ig-like_sf"/>
</dbReference>
<dbReference type="Proteomes" id="UP001165082">
    <property type="component" value="Unassembled WGS sequence"/>
</dbReference>
<evidence type="ECO:0000259" key="8">
    <source>
        <dbReference type="PROSITE" id="PS50180"/>
    </source>
</evidence>
<dbReference type="InterPro" id="IPR008153">
    <property type="entry name" value="GAE_dom"/>
</dbReference>
<reference evidence="9" key="1">
    <citation type="submission" date="2022-07" db="EMBL/GenBank/DDBJ databases">
        <title>Genome analysis of Parmales, a sister group of diatoms, reveals the evolutionary specialization of diatoms from phago-mixotrophs to photoautotrophs.</title>
        <authorList>
            <person name="Ban H."/>
            <person name="Sato S."/>
            <person name="Yoshikawa S."/>
            <person name="Kazumasa Y."/>
            <person name="Nakamura Y."/>
            <person name="Ichinomiya M."/>
            <person name="Saitoh K."/>
            <person name="Sato N."/>
            <person name="Blanc-Mathieu R."/>
            <person name="Endo H."/>
            <person name="Kuwata A."/>
            <person name="Ogata H."/>
        </authorList>
    </citation>
    <scope>NUCLEOTIDE SEQUENCE</scope>
</reference>
<keyword evidence="10" id="KW-1185">Reference proteome</keyword>
<dbReference type="AlphaFoldDB" id="A0A9W7A2K0"/>
<comment type="caution">
    <text evidence="9">The sequence shown here is derived from an EMBL/GenBank/DDBJ whole genome shotgun (WGS) entry which is preliminary data.</text>
</comment>
<evidence type="ECO:0000256" key="1">
    <source>
        <dbReference type="ARBA" id="ARBA00004308"/>
    </source>
</evidence>
<evidence type="ECO:0000256" key="3">
    <source>
        <dbReference type="ARBA" id="ARBA00022448"/>
    </source>
</evidence>
<proteinExistence type="predicted"/>
<name>A0A9W7A2K0_9STRA</name>
<dbReference type="PROSITE" id="PS50180">
    <property type="entry name" value="GAE"/>
    <property type="match status" value="1"/>
</dbReference>
<evidence type="ECO:0000256" key="5">
    <source>
        <dbReference type="ARBA" id="ARBA00023034"/>
    </source>
</evidence>
<keyword evidence="6" id="KW-0472">Membrane</keyword>
<dbReference type="Gene3D" id="2.60.40.1230">
    <property type="match status" value="1"/>
</dbReference>
<dbReference type="SUPFAM" id="SSF49348">
    <property type="entry name" value="Clathrin adaptor appendage domain"/>
    <property type="match status" value="1"/>
</dbReference>
<keyword evidence="5" id="KW-0333">Golgi apparatus</keyword>
<evidence type="ECO:0000313" key="10">
    <source>
        <dbReference type="Proteomes" id="UP001165082"/>
    </source>
</evidence>
<feature type="region of interest" description="Disordered" evidence="7">
    <location>
        <begin position="1"/>
        <end position="117"/>
    </location>
</feature>
<dbReference type="InterPro" id="IPR050840">
    <property type="entry name" value="Adaptor_Complx_Large_Subunit"/>
</dbReference>
<keyword evidence="4" id="KW-0653">Protein transport</keyword>
<dbReference type="PANTHER" id="PTHR22780">
    <property type="entry name" value="ADAPTIN, ALPHA/GAMMA/EPSILON"/>
    <property type="match status" value="1"/>
</dbReference>
<accession>A0A9W7A2K0</accession>